<name>R7Q3V5_CHOCR</name>
<sequence>MGVLKEVIAARYNPAEVLALLRYKRKAVKAREQMTLSLDPDWVYAYSNLSKVSRSFSLVIMELRPVLRHPICVFYLVLRALDTVEDDTSIHPDIRRDICTNFHNFLEPEEGENAWSSNSFGDGAEKDLLIHFPIVLRCYNTIDPSFRTVIKDITKRMGAGMAEHIEDTSCDSTADYDQYCHYVAGLVGLGLSDIFAISGCEEPAFSDRTELSNSMGLFLQKTNIIRDYLEDINEGRTFWPREIWVQYGNCLTDFKDPANRKFSLAVLNHMITDALRHMPDCIEYMSHVQTQDVFNFVAVPQVMAIATLAELYNNGKVFEGVVKIRRSKTAQLVLSTKNMDALYKVFFDYAVTMLKNVEPHDPNAEKTRQILNKVIDVCLPHVPASPDLVIPNVISIILFCGLSSYVLKRRQDHFDGAVFTWRSAGGIMEFSDMVAIAALFLVCIYMFGFFLLPYMSKLQQDEVRRMYTESRTSNPRPQRVVMLED</sequence>
<gene>
    <name evidence="6" type="ORF">CHC_T00001581001</name>
</gene>
<comment type="function">
    <text evidence="5">Catalyzes the condensation of 2 farnesyl pyrophosphate (FPP) moieties to form squalene.</text>
</comment>
<dbReference type="GO" id="GO:0045338">
    <property type="term" value="P:farnesyl diphosphate metabolic process"/>
    <property type="evidence" value="ECO:0007669"/>
    <property type="project" value="InterPro"/>
</dbReference>
<dbReference type="STRING" id="2769.R7Q3V5"/>
<dbReference type="FunFam" id="1.10.600.10:FF:000023">
    <property type="entry name" value="Squalene synthase"/>
    <property type="match status" value="1"/>
</dbReference>
<comment type="cofactor">
    <cofactor evidence="1 5">
        <name>Mg(2+)</name>
        <dbReference type="ChEBI" id="CHEBI:18420"/>
    </cofactor>
</comment>
<dbReference type="EMBL" id="HG001545">
    <property type="protein sequence ID" value="CDF32709.1"/>
    <property type="molecule type" value="Genomic_DNA"/>
</dbReference>
<dbReference type="KEGG" id="ccp:CHC_T00001581001"/>
<protein>
    <recommendedName>
        <fullName evidence="3 5">Squalene synthase</fullName>
        <shortName evidence="5">SQS</shortName>
        <shortName evidence="5">SS</shortName>
        <ecNumber evidence="3 5">2.5.1.21</ecNumber>
    </recommendedName>
</protein>
<dbReference type="InterPro" id="IPR008949">
    <property type="entry name" value="Isoprenoid_synthase_dom_sf"/>
</dbReference>
<dbReference type="GO" id="GO:0051996">
    <property type="term" value="F:squalene synthase [NAD(P)H] activity"/>
    <property type="evidence" value="ECO:0007669"/>
    <property type="project" value="UniProtKB-UniRule"/>
</dbReference>
<dbReference type="InterPro" id="IPR006449">
    <property type="entry name" value="Squal_synth-like"/>
</dbReference>
<evidence type="ECO:0000256" key="1">
    <source>
        <dbReference type="ARBA" id="ARBA00001946"/>
    </source>
</evidence>
<dbReference type="RefSeq" id="XP_005712480.1">
    <property type="nucleotide sequence ID" value="XM_005712423.1"/>
</dbReference>
<dbReference type="OMA" id="GEACQLM"/>
<dbReference type="PROSITE" id="PS01045">
    <property type="entry name" value="SQUALEN_PHYTOEN_SYN_2"/>
    <property type="match status" value="1"/>
</dbReference>
<evidence type="ECO:0000313" key="7">
    <source>
        <dbReference type="Proteomes" id="UP000012073"/>
    </source>
</evidence>
<comment type="catalytic activity">
    <reaction evidence="5">
        <text>2 (2E,6E)-farnesyl diphosphate + NADPH + H(+) = squalene + 2 diphosphate + NADP(+)</text>
        <dbReference type="Rhea" id="RHEA:32295"/>
        <dbReference type="ChEBI" id="CHEBI:15378"/>
        <dbReference type="ChEBI" id="CHEBI:15440"/>
        <dbReference type="ChEBI" id="CHEBI:33019"/>
        <dbReference type="ChEBI" id="CHEBI:57783"/>
        <dbReference type="ChEBI" id="CHEBI:58349"/>
        <dbReference type="ChEBI" id="CHEBI:175763"/>
        <dbReference type="EC" id="2.5.1.21"/>
    </reaction>
</comment>
<feature type="transmembrane region" description="Helical" evidence="5">
    <location>
        <begin position="433"/>
        <end position="455"/>
    </location>
</feature>
<keyword evidence="7" id="KW-1185">Reference proteome</keyword>
<dbReference type="SFLD" id="SFLDS00005">
    <property type="entry name" value="Isoprenoid_Synthase_Type_I"/>
    <property type="match status" value="1"/>
</dbReference>
<dbReference type="PANTHER" id="PTHR11626:SF2">
    <property type="entry name" value="SQUALENE SYNTHASE"/>
    <property type="match status" value="1"/>
</dbReference>
<dbReference type="PANTHER" id="PTHR11626">
    <property type="entry name" value="FARNESYL-DIPHOSPHATE FARNESYLTRANSFERASE"/>
    <property type="match status" value="1"/>
</dbReference>
<keyword evidence="5" id="KW-1133">Transmembrane helix</keyword>
<dbReference type="AlphaFoldDB" id="R7Q3V5"/>
<keyword evidence="5" id="KW-0812">Transmembrane</keyword>
<dbReference type="Pfam" id="PF00494">
    <property type="entry name" value="SQS_PSY"/>
    <property type="match status" value="1"/>
</dbReference>
<reference evidence="7" key="1">
    <citation type="journal article" date="2013" name="Proc. Natl. Acad. Sci. U.S.A.">
        <title>Genome structure and metabolic features in the red seaweed Chondrus crispus shed light on evolution of the Archaeplastida.</title>
        <authorList>
            <person name="Collen J."/>
            <person name="Porcel B."/>
            <person name="Carre W."/>
            <person name="Ball S.G."/>
            <person name="Chaparro C."/>
            <person name="Tonon T."/>
            <person name="Barbeyron T."/>
            <person name="Michel G."/>
            <person name="Noel B."/>
            <person name="Valentin K."/>
            <person name="Elias M."/>
            <person name="Artiguenave F."/>
            <person name="Arun A."/>
            <person name="Aury J.M."/>
            <person name="Barbosa-Neto J.F."/>
            <person name="Bothwell J.H."/>
            <person name="Bouget F.Y."/>
            <person name="Brillet L."/>
            <person name="Cabello-Hurtado F."/>
            <person name="Capella-Gutierrez S."/>
            <person name="Charrier B."/>
            <person name="Cladiere L."/>
            <person name="Cock J.M."/>
            <person name="Coelho S.M."/>
            <person name="Colleoni C."/>
            <person name="Czjzek M."/>
            <person name="Da Silva C."/>
            <person name="Delage L."/>
            <person name="Denoeud F."/>
            <person name="Deschamps P."/>
            <person name="Dittami S.M."/>
            <person name="Gabaldon T."/>
            <person name="Gachon C.M."/>
            <person name="Groisillier A."/>
            <person name="Herve C."/>
            <person name="Jabbari K."/>
            <person name="Katinka M."/>
            <person name="Kloareg B."/>
            <person name="Kowalczyk N."/>
            <person name="Labadie K."/>
            <person name="Leblanc C."/>
            <person name="Lopez P.J."/>
            <person name="McLachlan D.H."/>
            <person name="Meslet-Cladiere L."/>
            <person name="Moustafa A."/>
            <person name="Nehr Z."/>
            <person name="Nyvall Collen P."/>
            <person name="Panaud O."/>
            <person name="Partensky F."/>
            <person name="Poulain J."/>
            <person name="Rensing S.A."/>
            <person name="Rousvoal S."/>
            <person name="Samson G."/>
            <person name="Symeonidi A."/>
            <person name="Weissenbach J."/>
            <person name="Zambounis A."/>
            <person name="Wincker P."/>
            <person name="Boyen C."/>
        </authorList>
    </citation>
    <scope>NUCLEOTIDE SEQUENCE [LARGE SCALE GENOMIC DNA]</scope>
    <source>
        <strain evidence="7">cv. Stackhouse</strain>
    </source>
</reference>
<keyword evidence="5" id="KW-0472">Membrane</keyword>
<proteinExistence type="inferred from homology"/>
<dbReference type="OrthoDB" id="431150at2759"/>
<dbReference type="InterPro" id="IPR033904">
    <property type="entry name" value="Trans_IPPS_HH"/>
</dbReference>
<dbReference type="UniPathway" id="UPA00767">
    <property type="reaction ID" value="UER00751"/>
</dbReference>
<dbReference type="InterPro" id="IPR044844">
    <property type="entry name" value="Trans_IPPS_euk-type"/>
</dbReference>
<evidence type="ECO:0000256" key="3">
    <source>
        <dbReference type="ARBA" id="ARBA00012373"/>
    </source>
</evidence>
<comment type="catalytic activity">
    <reaction evidence="5">
        <text>2 (2E,6E)-farnesyl diphosphate + NADH + H(+) = squalene + 2 diphosphate + NAD(+)</text>
        <dbReference type="Rhea" id="RHEA:32299"/>
        <dbReference type="ChEBI" id="CHEBI:15378"/>
        <dbReference type="ChEBI" id="CHEBI:15440"/>
        <dbReference type="ChEBI" id="CHEBI:33019"/>
        <dbReference type="ChEBI" id="CHEBI:57540"/>
        <dbReference type="ChEBI" id="CHEBI:57945"/>
        <dbReference type="ChEBI" id="CHEBI:175763"/>
        <dbReference type="EC" id="2.5.1.21"/>
    </reaction>
</comment>
<dbReference type="CDD" id="cd00683">
    <property type="entry name" value="Trans_IPPS_HH"/>
    <property type="match status" value="1"/>
</dbReference>
<dbReference type="EC" id="2.5.1.21" evidence="3 5"/>
<dbReference type="NCBIfam" id="TIGR01559">
    <property type="entry name" value="squal_synth"/>
    <property type="match status" value="1"/>
</dbReference>
<dbReference type="SFLD" id="SFLDG01018">
    <property type="entry name" value="Squalene/Phytoene_Synthase_Lik"/>
    <property type="match status" value="1"/>
</dbReference>
<dbReference type="GeneID" id="17320195"/>
<dbReference type="Proteomes" id="UP000012073">
    <property type="component" value="Unassembled WGS sequence"/>
</dbReference>
<dbReference type="InterPro" id="IPR002060">
    <property type="entry name" value="Squ/phyt_synthse"/>
</dbReference>
<accession>R7Q3V5</accession>
<comment type="pathway">
    <text evidence="5">Terpene metabolism; lanosterol biosynthesis; lanosterol from farnesyl diphosphate: step 1/3.</text>
</comment>
<dbReference type="Gene3D" id="1.10.600.10">
    <property type="entry name" value="Farnesyl Diphosphate Synthase"/>
    <property type="match status" value="1"/>
</dbReference>
<dbReference type="Gramene" id="CDF32709">
    <property type="protein sequence ID" value="CDF32709"/>
    <property type="gene ID" value="CHC_T00001581001"/>
</dbReference>
<dbReference type="GO" id="GO:0005789">
    <property type="term" value="C:endoplasmic reticulum membrane"/>
    <property type="evidence" value="ECO:0007669"/>
    <property type="project" value="TreeGrafter"/>
</dbReference>
<dbReference type="GO" id="GO:0008610">
    <property type="term" value="P:lipid biosynthetic process"/>
    <property type="evidence" value="ECO:0007669"/>
    <property type="project" value="InterPro"/>
</dbReference>
<organism evidence="6 7">
    <name type="scientific">Chondrus crispus</name>
    <name type="common">Carrageen Irish moss</name>
    <name type="synonym">Polymorpha crispa</name>
    <dbReference type="NCBI Taxonomy" id="2769"/>
    <lineage>
        <taxon>Eukaryota</taxon>
        <taxon>Rhodophyta</taxon>
        <taxon>Florideophyceae</taxon>
        <taxon>Rhodymeniophycidae</taxon>
        <taxon>Gigartinales</taxon>
        <taxon>Gigartinaceae</taxon>
        <taxon>Chondrus</taxon>
    </lineage>
</organism>
<keyword evidence="4 5" id="KW-0808">Transferase</keyword>
<dbReference type="InterPro" id="IPR019845">
    <property type="entry name" value="Squalene/phytoene_synthase_CS"/>
</dbReference>
<evidence type="ECO:0000256" key="4">
    <source>
        <dbReference type="ARBA" id="ARBA00022679"/>
    </source>
</evidence>
<dbReference type="PROSITE" id="PS01044">
    <property type="entry name" value="SQUALEN_PHYTOEN_SYN_1"/>
    <property type="match status" value="1"/>
</dbReference>
<dbReference type="SUPFAM" id="SSF48576">
    <property type="entry name" value="Terpenoid synthases"/>
    <property type="match status" value="1"/>
</dbReference>
<evidence type="ECO:0000313" key="6">
    <source>
        <dbReference type="EMBL" id="CDF32709.1"/>
    </source>
</evidence>
<dbReference type="GO" id="GO:0055056">
    <property type="term" value="F:D-glucose transmembrane transporter activity"/>
    <property type="evidence" value="ECO:0007669"/>
    <property type="project" value="UniProtKB-UniRule"/>
</dbReference>
<dbReference type="PhylomeDB" id="R7Q3V5"/>
<comment type="similarity">
    <text evidence="2 5">Belongs to the phytoene/squalene synthase family.</text>
</comment>
<evidence type="ECO:0000256" key="2">
    <source>
        <dbReference type="ARBA" id="ARBA00006251"/>
    </source>
</evidence>
<evidence type="ECO:0000256" key="5">
    <source>
        <dbReference type="RuleBase" id="RU368088"/>
    </source>
</evidence>